<dbReference type="EMBL" id="JAAHFQ010000882">
    <property type="protein sequence ID" value="NER31631.1"/>
    <property type="molecule type" value="Genomic_DNA"/>
</dbReference>
<accession>A0A6B3NQ41</accession>
<dbReference type="AlphaFoldDB" id="A0A6B3NQ41"/>
<organism evidence="1">
    <name type="scientific">Symploca sp. SIO1C4</name>
    <dbReference type="NCBI Taxonomy" id="2607765"/>
    <lineage>
        <taxon>Bacteria</taxon>
        <taxon>Bacillati</taxon>
        <taxon>Cyanobacteriota</taxon>
        <taxon>Cyanophyceae</taxon>
        <taxon>Coleofasciculales</taxon>
        <taxon>Coleofasciculaceae</taxon>
        <taxon>Symploca</taxon>
    </lineage>
</organism>
<name>A0A6B3NQ41_9CYAN</name>
<proteinExistence type="predicted"/>
<sequence length="95" mass="10910">MFNYANLLVQSEALQTMLDWLDRVTTAAQVKSSAWRALYFAIDLDVELYIHISPDDKINRQIAEKLAIAMREFNIERKKTTPTQPRALLTLDLAA</sequence>
<feature type="non-terminal residue" evidence="1">
    <location>
        <position position="95"/>
    </location>
</feature>
<protein>
    <submittedName>
        <fullName evidence="1">Uncharacterized protein</fullName>
    </submittedName>
</protein>
<evidence type="ECO:0000313" key="1">
    <source>
        <dbReference type="EMBL" id="NER31631.1"/>
    </source>
</evidence>
<reference evidence="1" key="1">
    <citation type="submission" date="2019-11" db="EMBL/GenBank/DDBJ databases">
        <title>Genomic insights into an expanded diversity of filamentous marine cyanobacteria reveals the extraordinary biosynthetic potential of Moorea and Okeania.</title>
        <authorList>
            <person name="Ferreira Leao T."/>
            <person name="Wang M."/>
            <person name="Moss N."/>
            <person name="Da Silva R."/>
            <person name="Sanders J."/>
            <person name="Nurk S."/>
            <person name="Gurevich A."/>
            <person name="Humphrey G."/>
            <person name="Reher R."/>
            <person name="Zhu Q."/>
            <person name="Belda-Ferre P."/>
            <person name="Glukhov E."/>
            <person name="Rex R."/>
            <person name="Dorrestein P.C."/>
            <person name="Knight R."/>
            <person name="Pevzner P."/>
            <person name="Gerwick W.H."/>
            <person name="Gerwick L."/>
        </authorList>
    </citation>
    <scope>NUCLEOTIDE SEQUENCE</scope>
    <source>
        <strain evidence="1">SIO1C4</strain>
    </source>
</reference>
<comment type="caution">
    <text evidence="1">The sequence shown here is derived from an EMBL/GenBank/DDBJ whole genome shotgun (WGS) entry which is preliminary data.</text>
</comment>
<gene>
    <name evidence="1" type="ORF">F6J89_29470</name>
</gene>